<protein>
    <recommendedName>
        <fullName evidence="3">Small ribosomal subunit protein bS16</fullName>
    </recommendedName>
</protein>
<dbReference type="GO" id="GO:0005737">
    <property type="term" value="C:cytoplasm"/>
    <property type="evidence" value="ECO:0007669"/>
    <property type="project" value="UniProtKB-ARBA"/>
</dbReference>
<evidence type="ECO:0000256" key="3">
    <source>
        <dbReference type="HAMAP-Rule" id="MF_00385"/>
    </source>
</evidence>
<evidence type="ECO:0000256" key="4">
    <source>
        <dbReference type="SAM" id="MobiDB-lite"/>
    </source>
</evidence>
<dbReference type="Pfam" id="PF00886">
    <property type="entry name" value="Ribosomal_S16"/>
    <property type="match status" value="1"/>
</dbReference>
<feature type="compositionally biased region" description="Low complexity" evidence="4">
    <location>
        <begin position="127"/>
        <end position="154"/>
    </location>
</feature>
<proteinExistence type="inferred from homology"/>
<gene>
    <name evidence="3 5" type="primary">rpsP</name>
    <name evidence="5" type="ORF">HYR64_06330</name>
</gene>
<dbReference type="InterPro" id="IPR000307">
    <property type="entry name" value="Ribosomal_bS16"/>
</dbReference>
<accession>A0A931LV30</accession>
<organism evidence="5 6">
    <name type="scientific">Fimbriimonas ginsengisoli</name>
    <dbReference type="NCBI Taxonomy" id="1005039"/>
    <lineage>
        <taxon>Bacteria</taxon>
        <taxon>Bacillati</taxon>
        <taxon>Armatimonadota</taxon>
        <taxon>Fimbriimonadia</taxon>
        <taxon>Fimbriimonadales</taxon>
        <taxon>Fimbriimonadaceae</taxon>
        <taxon>Fimbriimonas</taxon>
    </lineage>
</organism>
<sequence length="182" mass="19905">MVKIRLRRIGTKGRPYYRVVVAPSTAARNGRFVESIGTYDPIVKPTHIQIDEARAMHWLMNGARPTETTAYLLNKIGILPKYFEARPDAKRDYSFLDKRTAAMSVKSAIDHPESATKTKAKADEPVAEVAAAEPEAIVEAQPEASAIEPQPEAESATEPEPPQDEPLVELEAAAEAPETAAE</sequence>
<dbReference type="InterPro" id="IPR023803">
    <property type="entry name" value="Ribosomal_bS16_dom_sf"/>
</dbReference>
<dbReference type="Gene3D" id="3.30.1320.10">
    <property type="match status" value="1"/>
</dbReference>
<evidence type="ECO:0000313" key="6">
    <source>
        <dbReference type="Proteomes" id="UP000727962"/>
    </source>
</evidence>
<dbReference type="AlphaFoldDB" id="A0A931LV30"/>
<dbReference type="GO" id="GO:0015935">
    <property type="term" value="C:small ribosomal subunit"/>
    <property type="evidence" value="ECO:0007669"/>
    <property type="project" value="TreeGrafter"/>
</dbReference>
<comment type="similarity">
    <text evidence="3">Belongs to the bacterial ribosomal protein bS16 family.</text>
</comment>
<dbReference type="GO" id="GO:0006412">
    <property type="term" value="P:translation"/>
    <property type="evidence" value="ECO:0007669"/>
    <property type="project" value="UniProtKB-UniRule"/>
</dbReference>
<keyword evidence="2 3" id="KW-0687">Ribonucleoprotein</keyword>
<evidence type="ECO:0000256" key="1">
    <source>
        <dbReference type="ARBA" id="ARBA00022980"/>
    </source>
</evidence>
<dbReference type="PANTHER" id="PTHR12919">
    <property type="entry name" value="30S RIBOSOMAL PROTEIN S16"/>
    <property type="match status" value="1"/>
</dbReference>
<comment type="caution">
    <text evidence="5">The sequence shown here is derived from an EMBL/GenBank/DDBJ whole genome shotgun (WGS) entry which is preliminary data.</text>
</comment>
<feature type="compositionally biased region" description="Acidic residues" evidence="4">
    <location>
        <begin position="155"/>
        <end position="168"/>
    </location>
</feature>
<dbReference type="NCBIfam" id="TIGR00002">
    <property type="entry name" value="S16"/>
    <property type="match status" value="1"/>
</dbReference>
<dbReference type="Proteomes" id="UP000727962">
    <property type="component" value="Unassembled WGS sequence"/>
</dbReference>
<name>A0A931LV30_FIMGI</name>
<dbReference type="SUPFAM" id="SSF54565">
    <property type="entry name" value="Ribosomal protein S16"/>
    <property type="match status" value="1"/>
</dbReference>
<dbReference type="PANTHER" id="PTHR12919:SF20">
    <property type="entry name" value="SMALL RIBOSOMAL SUBUNIT PROTEIN BS16M"/>
    <property type="match status" value="1"/>
</dbReference>
<evidence type="ECO:0000313" key="5">
    <source>
        <dbReference type="EMBL" id="MBI1756708.1"/>
    </source>
</evidence>
<feature type="region of interest" description="Disordered" evidence="4">
    <location>
        <begin position="107"/>
        <end position="182"/>
    </location>
</feature>
<reference evidence="5" key="1">
    <citation type="submission" date="2020-07" db="EMBL/GenBank/DDBJ databases">
        <title>Huge and variable diversity of episymbiotic CPR bacteria and DPANN archaea in groundwater ecosystems.</title>
        <authorList>
            <person name="He C.Y."/>
            <person name="Keren R."/>
            <person name="Whittaker M."/>
            <person name="Farag I.F."/>
            <person name="Doudna J."/>
            <person name="Cate J.H.D."/>
            <person name="Banfield J.F."/>
        </authorList>
    </citation>
    <scope>NUCLEOTIDE SEQUENCE</scope>
    <source>
        <strain evidence="5">NC_groundwater_17_Pr7_B-0.1um_64_12</strain>
    </source>
</reference>
<dbReference type="EMBL" id="JACOSL010000038">
    <property type="protein sequence ID" value="MBI1756708.1"/>
    <property type="molecule type" value="Genomic_DNA"/>
</dbReference>
<evidence type="ECO:0000256" key="2">
    <source>
        <dbReference type="ARBA" id="ARBA00023274"/>
    </source>
</evidence>
<feature type="compositionally biased region" description="Low complexity" evidence="4">
    <location>
        <begin position="169"/>
        <end position="182"/>
    </location>
</feature>
<dbReference type="GO" id="GO:0003735">
    <property type="term" value="F:structural constituent of ribosome"/>
    <property type="evidence" value="ECO:0007669"/>
    <property type="project" value="InterPro"/>
</dbReference>
<feature type="compositionally biased region" description="Basic and acidic residues" evidence="4">
    <location>
        <begin position="108"/>
        <end position="124"/>
    </location>
</feature>
<dbReference type="HAMAP" id="MF_00385">
    <property type="entry name" value="Ribosomal_bS16"/>
    <property type="match status" value="1"/>
</dbReference>
<keyword evidence="1 3" id="KW-0689">Ribosomal protein</keyword>